<reference evidence="1" key="1">
    <citation type="journal article" date="2014" name="Front. Microbiol.">
        <title>High frequency of phylogenetically diverse reductive dehalogenase-homologous genes in deep subseafloor sedimentary metagenomes.</title>
        <authorList>
            <person name="Kawai M."/>
            <person name="Futagami T."/>
            <person name="Toyoda A."/>
            <person name="Takaki Y."/>
            <person name="Nishi S."/>
            <person name="Hori S."/>
            <person name="Arai W."/>
            <person name="Tsubouchi T."/>
            <person name="Morono Y."/>
            <person name="Uchiyama I."/>
            <person name="Ito T."/>
            <person name="Fujiyama A."/>
            <person name="Inagaki F."/>
            <person name="Takami H."/>
        </authorList>
    </citation>
    <scope>NUCLEOTIDE SEQUENCE</scope>
    <source>
        <strain evidence="1">Expedition CK06-06</strain>
    </source>
</reference>
<proteinExistence type="predicted"/>
<dbReference type="EMBL" id="BARW01026015">
    <property type="protein sequence ID" value="GAJ14684.1"/>
    <property type="molecule type" value="Genomic_DNA"/>
</dbReference>
<organism evidence="1">
    <name type="scientific">marine sediment metagenome</name>
    <dbReference type="NCBI Taxonomy" id="412755"/>
    <lineage>
        <taxon>unclassified sequences</taxon>
        <taxon>metagenomes</taxon>
        <taxon>ecological metagenomes</taxon>
    </lineage>
</organism>
<comment type="caution">
    <text evidence="1">The sequence shown here is derived from an EMBL/GenBank/DDBJ whole genome shotgun (WGS) entry which is preliminary data.</text>
</comment>
<gene>
    <name evidence="1" type="ORF">S12H4_42504</name>
</gene>
<name>X1UB10_9ZZZZ</name>
<sequence>KDTFGIRPTVGIEIHDTLHLNVVEVGEKVPTS</sequence>
<protein>
    <submittedName>
        <fullName evidence="1">Uncharacterized protein</fullName>
    </submittedName>
</protein>
<evidence type="ECO:0000313" key="1">
    <source>
        <dbReference type="EMBL" id="GAJ14684.1"/>
    </source>
</evidence>
<dbReference type="AlphaFoldDB" id="X1UB10"/>
<feature type="non-terminal residue" evidence="1">
    <location>
        <position position="1"/>
    </location>
</feature>
<accession>X1UB10</accession>